<keyword evidence="3" id="KW-1185">Reference proteome</keyword>
<feature type="chain" id="PRO_5012794619" evidence="1">
    <location>
        <begin position="22"/>
        <end position="204"/>
    </location>
</feature>
<gene>
    <name evidence="2" type="ORF">SAMN05421545_3713</name>
</gene>
<evidence type="ECO:0000313" key="3">
    <source>
        <dbReference type="Proteomes" id="UP000185924"/>
    </source>
</evidence>
<protein>
    <submittedName>
        <fullName evidence="2">CarboxypepD_reg-like domain-containing protein</fullName>
    </submittedName>
</protein>
<dbReference type="InterPro" id="IPR008969">
    <property type="entry name" value="CarboxyPept-like_regulatory"/>
</dbReference>
<evidence type="ECO:0000256" key="1">
    <source>
        <dbReference type="SAM" id="SignalP"/>
    </source>
</evidence>
<dbReference type="EMBL" id="FTNM01000006">
    <property type="protein sequence ID" value="SIR44822.1"/>
    <property type="molecule type" value="Genomic_DNA"/>
</dbReference>
<dbReference type="AlphaFoldDB" id="A0A1N7B0L2"/>
<accession>A0A1N7B0L2</accession>
<evidence type="ECO:0000313" key="2">
    <source>
        <dbReference type="EMBL" id="SIR44822.1"/>
    </source>
</evidence>
<dbReference type="Proteomes" id="UP000185924">
    <property type="component" value="Unassembled WGS sequence"/>
</dbReference>
<dbReference type="OrthoDB" id="1115630at2"/>
<dbReference type="STRING" id="1077936.SAMN05421545_3713"/>
<organism evidence="2 3">
    <name type="scientific">Pontibacter lucknowensis</name>
    <dbReference type="NCBI Taxonomy" id="1077936"/>
    <lineage>
        <taxon>Bacteria</taxon>
        <taxon>Pseudomonadati</taxon>
        <taxon>Bacteroidota</taxon>
        <taxon>Cytophagia</taxon>
        <taxon>Cytophagales</taxon>
        <taxon>Hymenobacteraceae</taxon>
        <taxon>Pontibacter</taxon>
    </lineage>
</organism>
<name>A0A1N7B0L2_9BACT</name>
<proteinExistence type="predicted"/>
<dbReference type="RefSeq" id="WP_076423175.1">
    <property type="nucleotide sequence ID" value="NZ_FTNM01000006.1"/>
</dbReference>
<dbReference type="SUPFAM" id="SSF49464">
    <property type="entry name" value="Carboxypeptidase regulatory domain-like"/>
    <property type="match status" value="1"/>
</dbReference>
<keyword evidence="1" id="KW-0732">Signal</keyword>
<dbReference type="Pfam" id="PF13715">
    <property type="entry name" value="CarbopepD_reg_2"/>
    <property type="match status" value="1"/>
</dbReference>
<feature type="signal peptide" evidence="1">
    <location>
        <begin position="1"/>
        <end position="21"/>
    </location>
</feature>
<sequence length="204" mass="22950">MKKLAGRVLFLTALCWMQFFAAEAQLRLIKDKQILQFSGRVVAGDSLTELEGVAVYVPGTTRGTHTRKSGYFSMPVVAGDTVVFAALGFEKLYMTIPANIKESSLTLSIRLEERRNTLPTVDVMPWATEYDLKQAVLRTKLPQDPTEQLPVIPPPVVYKSITDMPAMDADANYRYGQGIQQGQREARFRVPDILKVFSIPIKYY</sequence>
<reference evidence="3" key="1">
    <citation type="submission" date="2017-01" db="EMBL/GenBank/DDBJ databases">
        <authorList>
            <person name="Varghese N."/>
            <person name="Submissions S."/>
        </authorList>
    </citation>
    <scope>NUCLEOTIDE SEQUENCE [LARGE SCALE GENOMIC DNA]</scope>
    <source>
        <strain evidence="3">DM9</strain>
    </source>
</reference>